<dbReference type="Proteomes" id="UP000293912">
    <property type="component" value="Plasmid pDSM1084"/>
</dbReference>
<dbReference type="InterPro" id="IPR038695">
    <property type="entry name" value="Saro_0823-like_sf"/>
</dbReference>
<evidence type="ECO:0000313" key="2">
    <source>
        <dbReference type="Proteomes" id="UP000293912"/>
    </source>
</evidence>
<geneLocation type="plasmid" evidence="1 2">
    <name>pDSM1084</name>
</geneLocation>
<keyword evidence="2" id="KW-1185">Reference proteome</keyword>
<gene>
    <name evidence="1" type="ORF">HPF_23400</name>
</gene>
<sequence>MPHDEGMLFVFPADRVRCLWMRDTPLSLSAAFLDAAGRIVEFMELPALSNEIRCAGQPARYVLEVHRGWFADAGVGVGDTVSGLALDGD</sequence>
<dbReference type="PANTHER" id="PTHR37953">
    <property type="entry name" value="UPF0127 PROTEIN MJ1496"/>
    <property type="match status" value="1"/>
</dbReference>
<dbReference type="PANTHER" id="PTHR37953:SF1">
    <property type="entry name" value="UPF0127 PROTEIN MJ1496"/>
    <property type="match status" value="1"/>
</dbReference>
<dbReference type="Gene3D" id="2.60.120.1140">
    <property type="entry name" value="Protein of unknown function DUF192"/>
    <property type="match status" value="1"/>
</dbReference>
<accession>A0A4P6XA52</accession>
<evidence type="ECO:0008006" key="3">
    <source>
        <dbReference type="Google" id="ProtNLM"/>
    </source>
</evidence>
<dbReference type="InterPro" id="IPR003795">
    <property type="entry name" value="DUF192"/>
</dbReference>
<dbReference type="Pfam" id="PF02643">
    <property type="entry name" value="DUF192"/>
    <property type="match status" value="1"/>
</dbReference>
<protein>
    <recommendedName>
        <fullName evidence="3">ACR</fullName>
    </recommendedName>
</protein>
<dbReference type="AlphaFoldDB" id="A0A4P6XA52"/>
<organism evidence="1 2">
    <name type="scientific">Hydrogenophaga pseudoflava</name>
    <name type="common">Pseudomonas carboxydoflava</name>
    <dbReference type="NCBI Taxonomy" id="47421"/>
    <lineage>
        <taxon>Bacteria</taxon>
        <taxon>Pseudomonadati</taxon>
        <taxon>Pseudomonadota</taxon>
        <taxon>Betaproteobacteria</taxon>
        <taxon>Burkholderiales</taxon>
        <taxon>Comamonadaceae</taxon>
        <taxon>Hydrogenophaga</taxon>
    </lineage>
</organism>
<evidence type="ECO:0000313" key="1">
    <source>
        <dbReference type="EMBL" id="QBM30654.1"/>
    </source>
</evidence>
<dbReference type="RefSeq" id="WP_243721814.1">
    <property type="nucleotide sequence ID" value="NZ_CP037868.1"/>
</dbReference>
<name>A0A4P6XA52_HYDPS</name>
<dbReference type="EMBL" id="CP037868">
    <property type="protein sequence ID" value="QBM30654.1"/>
    <property type="molecule type" value="Genomic_DNA"/>
</dbReference>
<dbReference type="KEGG" id="hpse:HPF_23400"/>
<keyword evidence="1" id="KW-0614">Plasmid</keyword>
<reference evidence="1 2" key="1">
    <citation type="submission" date="2019-03" db="EMBL/GenBank/DDBJ databases">
        <authorList>
            <person name="Sebastian G."/>
            <person name="Baumann P."/>
            <person name="Ruckert C."/>
            <person name="Kalinowski J."/>
            <person name="Nebel B."/>
            <person name="Takors R."/>
            <person name="Blombach B."/>
        </authorList>
    </citation>
    <scope>NUCLEOTIDE SEQUENCE [LARGE SCALE GENOMIC DNA]</scope>
    <source>
        <strain evidence="1 2">DSM 1084</strain>
        <plasmid evidence="1 2">pDSM1084</plasmid>
    </source>
</reference>
<proteinExistence type="predicted"/>